<protein>
    <recommendedName>
        <fullName evidence="3">DUF465 domain-containing protein</fullName>
    </recommendedName>
</protein>
<keyword evidence="2" id="KW-1185">Reference proteome</keyword>
<dbReference type="InterPro" id="IPR007420">
    <property type="entry name" value="DUF465"/>
</dbReference>
<proteinExistence type="predicted"/>
<dbReference type="EMBL" id="BSSU01000007">
    <property type="protein sequence ID" value="GLX82135.1"/>
    <property type="molecule type" value="Genomic_DNA"/>
</dbReference>
<accession>A0ABQ6H5U6</accession>
<organism evidence="1 2">
    <name type="scientific">Thalassotalea eurytherma</name>
    <dbReference type="NCBI Taxonomy" id="1144278"/>
    <lineage>
        <taxon>Bacteria</taxon>
        <taxon>Pseudomonadati</taxon>
        <taxon>Pseudomonadota</taxon>
        <taxon>Gammaproteobacteria</taxon>
        <taxon>Alteromonadales</taxon>
        <taxon>Colwelliaceae</taxon>
        <taxon>Thalassotalea</taxon>
    </lineage>
</organism>
<evidence type="ECO:0000313" key="2">
    <source>
        <dbReference type="Proteomes" id="UP001157133"/>
    </source>
</evidence>
<dbReference type="RefSeq" id="WP_284207492.1">
    <property type="nucleotide sequence ID" value="NZ_BSSU01000007.1"/>
</dbReference>
<dbReference type="InterPro" id="IPR038444">
    <property type="entry name" value="DUF465_sf"/>
</dbReference>
<dbReference type="Gene3D" id="6.10.280.50">
    <property type="match status" value="1"/>
</dbReference>
<evidence type="ECO:0000313" key="1">
    <source>
        <dbReference type="EMBL" id="GLX82135.1"/>
    </source>
</evidence>
<comment type="caution">
    <text evidence="1">The sequence shown here is derived from an EMBL/GenBank/DDBJ whole genome shotgun (WGS) entry which is preliminary data.</text>
</comment>
<dbReference type="Proteomes" id="UP001157133">
    <property type="component" value="Unassembled WGS sequence"/>
</dbReference>
<gene>
    <name evidence="1" type="ORF">theurythT_15870</name>
</gene>
<dbReference type="Pfam" id="PF04325">
    <property type="entry name" value="DUF465"/>
    <property type="match status" value="1"/>
</dbReference>
<evidence type="ECO:0008006" key="3">
    <source>
        <dbReference type="Google" id="ProtNLM"/>
    </source>
</evidence>
<name>A0ABQ6H5U6_9GAMM</name>
<sequence>MSIEKHDLHHEFPEFHDEIHDLKMNDAHFARLFNEYHDVNKEVIRIEEGVENTTDEYLEQRKFKRLNLKDNLFVMLKKQKAKA</sequence>
<reference evidence="1 2" key="1">
    <citation type="submission" date="2023-03" db="EMBL/GenBank/DDBJ databases">
        <title>Draft genome sequence of Thalassotalea eurytherma JCM 18482T.</title>
        <authorList>
            <person name="Sawabe T."/>
        </authorList>
    </citation>
    <scope>NUCLEOTIDE SEQUENCE [LARGE SCALE GENOMIC DNA]</scope>
    <source>
        <strain evidence="1 2">JCM 18482</strain>
    </source>
</reference>